<dbReference type="EMBL" id="BQKE01000002">
    <property type="protein sequence ID" value="GJM63100.1"/>
    <property type="molecule type" value="Genomic_DNA"/>
</dbReference>
<dbReference type="AlphaFoldDB" id="A0AAN5AKQ7"/>
<dbReference type="Proteomes" id="UP001310022">
    <property type="component" value="Unassembled WGS sequence"/>
</dbReference>
<name>A0AAN5AKQ7_9BACT</name>
<keyword evidence="1" id="KW-0812">Transmembrane</keyword>
<feature type="transmembrane region" description="Helical" evidence="1">
    <location>
        <begin position="12"/>
        <end position="28"/>
    </location>
</feature>
<evidence type="ECO:0000313" key="3">
    <source>
        <dbReference type="Proteomes" id="UP001310022"/>
    </source>
</evidence>
<keyword evidence="3" id="KW-1185">Reference proteome</keyword>
<comment type="caution">
    <text evidence="2">The sequence shown here is derived from an EMBL/GenBank/DDBJ whole genome shotgun (WGS) entry which is preliminary data.</text>
</comment>
<protein>
    <submittedName>
        <fullName evidence="2">Uncharacterized protein</fullName>
    </submittedName>
</protein>
<keyword evidence="1" id="KW-0472">Membrane</keyword>
<evidence type="ECO:0000313" key="2">
    <source>
        <dbReference type="EMBL" id="GJM63100.1"/>
    </source>
</evidence>
<gene>
    <name evidence="2" type="ORF">PEDI_36520</name>
</gene>
<organism evidence="2 3">
    <name type="scientific">Persicobacter diffluens</name>
    <dbReference type="NCBI Taxonomy" id="981"/>
    <lineage>
        <taxon>Bacteria</taxon>
        <taxon>Pseudomonadati</taxon>
        <taxon>Bacteroidota</taxon>
        <taxon>Cytophagia</taxon>
        <taxon>Cytophagales</taxon>
        <taxon>Persicobacteraceae</taxon>
        <taxon>Persicobacter</taxon>
    </lineage>
</organism>
<evidence type="ECO:0000256" key="1">
    <source>
        <dbReference type="SAM" id="Phobius"/>
    </source>
</evidence>
<keyword evidence="1" id="KW-1133">Transmembrane helix</keyword>
<sequence>MLYSSHSFGSRFTLDYTSLVLVILYNGYMHNLG</sequence>
<proteinExistence type="predicted"/>
<reference evidence="2 3" key="1">
    <citation type="submission" date="2021-12" db="EMBL/GenBank/DDBJ databases">
        <title>Genome sequencing of bacteria with rrn-lacking chromosome and rrn-plasmid.</title>
        <authorList>
            <person name="Anda M."/>
            <person name="Iwasaki W."/>
        </authorList>
    </citation>
    <scope>NUCLEOTIDE SEQUENCE [LARGE SCALE GENOMIC DNA]</scope>
    <source>
        <strain evidence="2 3">NBRC 15940</strain>
    </source>
</reference>
<accession>A0AAN5AKQ7</accession>